<evidence type="ECO:0000259" key="6">
    <source>
        <dbReference type="Pfam" id="PF21981"/>
    </source>
</evidence>
<dbReference type="OrthoDB" id="5421057at2"/>
<evidence type="ECO:0000256" key="2">
    <source>
        <dbReference type="ARBA" id="ARBA00009695"/>
    </source>
</evidence>
<evidence type="ECO:0000259" key="7">
    <source>
        <dbReference type="Pfam" id="PF21982"/>
    </source>
</evidence>
<dbReference type="RefSeq" id="WP_110939868.1">
    <property type="nucleotide sequence ID" value="NZ_FQZV01000007.1"/>
</dbReference>
<evidence type="ECO:0000256" key="1">
    <source>
        <dbReference type="ARBA" id="ARBA00004496"/>
    </source>
</evidence>
<keyword evidence="9" id="KW-1185">Reference proteome</keyword>
<feature type="domain" description="RecX first three-helical" evidence="7">
    <location>
        <begin position="7"/>
        <end position="46"/>
    </location>
</feature>
<dbReference type="GO" id="GO:0005737">
    <property type="term" value="C:cytoplasm"/>
    <property type="evidence" value="ECO:0007669"/>
    <property type="project" value="UniProtKB-SubCell"/>
</dbReference>
<keyword evidence="4 5" id="KW-0963">Cytoplasm</keyword>
<comment type="function">
    <text evidence="5">Modulates RecA activity.</text>
</comment>
<sequence length="156" mass="18340">MEGFQEAYAKALNYLSYRPRTIKEMQQYLRGKEYSEEIIGNVIDKLAAIGYLNDYDYASRYIEITAENKAMSQEMITLQLKHKGVPPEVIKEALNTAEIDEFDHCIKILKKKVKDKEYLTDNQQRIKLKAYLFRKGFHTEIIHKAIGFLNKELNDR</sequence>
<evidence type="ECO:0000256" key="3">
    <source>
        <dbReference type="ARBA" id="ARBA00018111"/>
    </source>
</evidence>
<name>A0A1M6DZ78_9FIRM</name>
<dbReference type="InterPro" id="IPR036388">
    <property type="entry name" value="WH-like_DNA-bd_sf"/>
</dbReference>
<dbReference type="Pfam" id="PF21981">
    <property type="entry name" value="RecX_HTH3"/>
    <property type="match status" value="1"/>
</dbReference>
<dbReference type="InterPro" id="IPR003783">
    <property type="entry name" value="Regulatory_RecX"/>
</dbReference>
<accession>A0A1M6DZ78</accession>
<comment type="similarity">
    <text evidence="2 5">Belongs to the RecX family.</text>
</comment>
<reference evidence="9" key="1">
    <citation type="submission" date="2016-11" db="EMBL/GenBank/DDBJ databases">
        <authorList>
            <person name="Varghese N."/>
            <person name="Submissions S."/>
        </authorList>
    </citation>
    <scope>NUCLEOTIDE SEQUENCE [LARGE SCALE GENOMIC DNA]</scope>
    <source>
        <strain evidence="9">DSM 17957</strain>
    </source>
</reference>
<evidence type="ECO:0000313" key="9">
    <source>
        <dbReference type="Proteomes" id="UP000184536"/>
    </source>
</evidence>
<dbReference type="EMBL" id="FQZV01000007">
    <property type="protein sequence ID" value="SHI78440.1"/>
    <property type="molecule type" value="Genomic_DNA"/>
</dbReference>
<dbReference type="GO" id="GO:0006282">
    <property type="term" value="P:regulation of DNA repair"/>
    <property type="evidence" value="ECO:0007669"/>
    <property type="project" value="UniProtKB-UniRule"/>
</dbReference>
<dbReference type="Proteomes" id="UP000184536">
    <property type="component" value="Unassembled WGS sequence"/>
</dbReference>
<dbReference type="AlphaFoldDB" id="A0A1M6DZ78"/>
<feature type="domain" description="RecX third three-helical" evidence="6">
    <location>
        <begin position="100"/>
        <end position="146"/>
    </location>
</feature>
<dbReference type="InterPro" id="IPR053926">
    <property type="entry name" value="RecX_HTH_1st"/>
</dbReference>
<protein>
    <recommendedName>
        <fullName evidence="3 5">Regulatory protein RecX</fullName>
    </recommendedName>
</protein>
<dbReference type="HAMAP" id="MF_01114">
    <property type="entry name" value="RecX"/>
    <property type="match status" value="1"/>
</dbReference>
<gene>
    <name evidence="5" type="primary">recX</name>
    <name evidence="8" type="ORF">SAMN02745975_00578</name>
</gene>
<evidence type="ECO:0000256" key="4">
    <source>
        <dbReference type="ARBA" id="ARBA00022490"/>
    </source>
</evidence>
<proteinExistence type="inferred from homology"/>
<comment type="subcellular location">
    <subcellularLocation>
        <location evidence="1 5">Cytoplasm</location>
    </subcellularLocation>
</comment>
<dbReference type="PANTHER" id="PTHR33602:SF1">
    <property type="entry name" value="REGULATORY PROTEIN RECX FAMILY PROTEIN"/>
    <property type="match status" value="1"/>
</dbReference>
<evidence type="ECO:0000256" key="5">
    <source>
        <dbReference type="HAMAP-Rule" id="MF_01114"/>
    </source>
</evidence>
<dbReference type="InterPro" id="IPR053925">
    <property type="entry name" value="RecX_HTH_3rd"/>
</dbReference>
<dbReference type="Pfam" id="PF21982">
    <property type="entry name" value="RecX_HTH1"/>
    <property type="match status" value="1"/>
</dbReference>
<organism evidence="8 9">
    <name type="scientific">Geosporobacter subterraneus DSM 17957</name>
    <dbReference type="NCBI Taxonomy" id="1121919"/>
    <lineage>
        <taxon>Bacteria</taxon>
        <taxon>Bacillati</taxon>
        <taxon>Bacillota</taxon>
        <taxon>Clostridia</taxon>
        <taxon>Peptostreptococcales</taxon>
        <taxon>Thermotaleaceae</taxon>
        <taxon>Geosporobacter</taxon>
    </lineage>
</organism>
<dbReference type="Gene3D" id="1.10.10.10">
    <property type="entry name" value="Winged helix-like DNA-binding domain superfamily/Winged helix DNA-binding domain"/>
    <property type="match status" value="3"/>
</dbReference>
<dbReference type="PANTHER" id="PTHR33602">
    <property type="entry name" value="REGULATORY PROTEIN RECX FAMILY PROTEIN"/>
    <property type="match status" value="1"/>
</dbReference>
<dbReference type="STRING" id="1121919.SAMN02745975_00578"/>
<evidence type="ECO:0000313" key="8">
    <source>
        <dbReference type="EMBL" id="SHI78440.1"/>
    </source>
</evidence>